<feature type="domain" description="ABC transporter" evidence="6">
    <location>
        <begin position="2"/>
        <end position="230"/>
    </location>
</feature>
<dbReference type="PANTHER" id="PTHR43820:SF5">
    <property type="entry name" value="HIGH-AFFINITY BRANCHED-CHAIN AMINO ACID TRANSPORT ATP-BINDING PROTEIN"/>
    <property type="match status" value="1"/>
</dbReference>
<evidence type="ECO:0000313" key="7">
    <source>
        <dbReference type="EMBL" id="MBB4650358.1"/>
    </source>
</evidence>
<gene>
    <name evidence="7" type="ORF">GGQ99_002113</name>
</gene>
<keyword evidence="4 7" id="KW-0067">ATP-binding</keyword>
<dbReference type="RefSeq" id="WP_108606772.1">
    <property type="nucleotide sequence ID" value="NZ_BAAAVZ010000002.1"/>
</dbReference>
<name>A0ABR6L0M9_9HYPH</name>
<evidence type="ECO:0000256" key="2">
    <source>
        <dbReference type="ARBA" id="ARBA00022448"/>
    </source>
</evidence>
<evidence type="ECO:0000256" key="5">
    <source>
        <dbReference type="ARBA" id="ARBA00022970"/>
    </source>
</evidence>
<dbReference type="Pfam" id="PF00005">
    <property type="entry name" value="ABC_tran"/>
    <property type="match status" value="1"/>
</dbReference>
<dbReference type="InterPro" id="IPR003593">
    <property type="entry name" value="AAA+_ATPase"/>
</dbReference>
<reference evidence="7 8" key="1">
    <citation type="submission" date="2020-08" db="EMBL/GenBank/DDBJ databases">
        <title>Genomic Encyclopedia of Type Strains, Phase IV (KMG-IV): sequencing the most valuable type-strain genomes for metagenomic binning, comparative biology and taxonomic classification.</title>
        <authorList>
            <person name="Goeker M."/>
        </authorList>
    </citation>
    <scope>NUCLEOTIDE SEQUENCE [LARGE SCALE GENOMIC DNA]</scope>
    <source>
        <strain evidence="7 8">DSM 7050</strain>
    </source>
</reference>
<sequence>MIEVKNLHSGYGRIPILHGINFTMKPGEVVGILGHNGMGKTTLLRTLVGQIKTTQGRIEFDGRDVTSASSSERARAGIGYVPQGRDIFPLLSVMENLKMGEIMRDGASAIPEMLGHFPVLKDLLERPGRGLSGGQQQILALARCLAGRPKLVLLDEPTEGIQPSIVDLIAEKLGELKVTLGLGIILVEQDIRFIRQLADRVLIIQKGAFVAEISPDQLYDREIVDAHLGI</sequence>
<organism evidence="7 8">
    <name type="scientific">Aminobacter niigataensis</name>
    <dbReference type="NCBI Taxonomy" id="83265"/>
    <lineage>
        <taxon>Bacteria</taxon>
        <taxon>Pseudomonadati</taxon>
        <taxon>Pseudomonadota</taxon>
        <taxon>Alphaproteobacteria</taxon>
        <taxon>Hyphomicrobiales</taxon>
        <taxon>Phyllobacteriaceae</taxon>
        <taxon>Aminobacter</taxon>
    </lineage>
</organism>
<evidence type="ECO:0000256" key="1">
    <source>
        <dbReference type="ARBA" id="ARBA00005417"/>
    </source>
</evidence>
<dbReference type="CDD" id="cd03224">
    <property type="entry name" value="ABC_TM1139_LivF_branched"/>
    <property type="match status" value="1"/>
</dbReference>
<dbReference type="GO" id="GO:0005524">
    <property type="term" value="F:ATP binding"/>
    <property type="evidence" value="ECO:0007669"/>
    <property type="project" value="UniProtKB-KW"/>
</dbReference>
<evidence type="ECO:0000259" key="6">
    <source>
        <dbReference type="PROSITE" id="PS50893"/>
    </source>
</evidence>
<dbReference type="SMART" id="SM00382">
    <property type="entry name" value="AAA"/>
    <property type="match status" value="1"/>
</dbReference>
<dbReference type="EMBL" id="JACHOT010000002">
    <property type="protein sequence ID" value="MBB4650358.1"/>
    <property type="molecule type" value="Genomic_DNA"/>
</dbReference>
<dbReference type="PANTHER" id="PTHR43820">
    <property type="entry name" value="HIGH-AFFINITY BRANCHED-CHAIN AMINO ACID TRANSPORT ATP-BINDING PROTEIN LIVF"/>
    <property type="match status" value="1"/>
</dbReference>
<comment type="caution">
    <text evidence="7">The sequence shown here is derived from an EMBL/GenBank/DDBJ whole genome shotgun (WGS) entry which is preliminary data.</text>
</comment>
<accession>A0ABR6L0M9</accession>
<evidence type="ECO:0000256" key="4">
    <source>
        <dbReference type="ARBA" id="ARBA00022840"/>
    </source>
</evidence>
<dbReference type="InterPro" id="IPR052156">
    <property type="entry name" value="BCAA_Transport_ATP-bd_LivF"/>
</dbReference>
<protein>
    <submittedName>
        <fullName evidence="7">Urea ABC transporter ATP-binding protein UrtE</fullName>
    </submittedName>
</protein>
<dbReference type="InterPro" id="IPR003439">
    <property type="entry name" value="ABC_transporter-like_ATP-bd"/>
</dbReference>
<dbReference type="Proteomes" id="UP000539538">
    <property type="component" value="Unassembled WGS sequence"/>
</dbReference>
<comment type="similarity">
    <text evidence="1">Belongs to the ABC transporter superfamily.</text>
</comment>
<evidence type="ECO:0000313" key="8">
    <source>
        <dbReference type="Proteomes" id="UP000539538"/>
    </source>
</evidence>
<dbReference type="InterPro" id="IPR027417">
    <property type="entry name" value="P-loop_NTPase"/>
</dbReference>
<keyword evidence="2" id="KW-0813">Transport</keyword>
<evidence type="ECO:0000256" key="3">
    <source>
        <dbReference type="ARBA" id="ARBA00022741"/>
    </source>
</evidence>
<proteinExistence type="inferred from homology"/>
<dbReference type="Gene3D" id="3.40.50.300">
    <property type="entry name" value="P-loop containing nucleotide triphosphate hydrolases"/>
    <property type="match status" value="1"/>
</dbReference>
<dbReference type="SUPFAM" id="SSF52540">
    <property type="entry name" value="P-loop containing nucleoside triphosphate hydrolases"/>
    <property type="match status" value="1"/>
</dbReference>
<keyword evidence="3" id="KW-0547">Nucleotide-binding</keyword>
<keyword evidence="5" id="KW-0029">Amino-acid transport</keyword>
<dbReference type="PROSITE" id="PS50893">
    <property type="entry name" value="ABC_TRANSPORTER_2"/>
    <property type="match status" value="1"/>
</dbReference>
<keyword evidence="8" id="KW-1185">Reference proteome</keyword>